<dbReference type="AlphaFoldDB" id="A0A8S0QL04"/>
<dbReference type="EMBL" id="CACTIH010001861">
    <property type="protein sequence ID" value="CAA2966431.1"/>
    <property type="molecule type" value="Genomic_DNA"/>
</dbReference>
<evidence type="ECO:0000313" key="1">
    <source>
        <dbReference type="EMBL" id="CAA2966431.1"/>
    </source>
</evidence>
<organism evidence="1 2">
    <name type="scientific">Olea europaea subsp. europaea</name>
    <dbReference type="NCBI Taxonomy" id="158383"/>
    <lineage>
        <taxon>Eukaryota</taxon>
        <taxon>Viridiplantae</taxon>
        <taxon>Streptophyta</taxon>
        <taxon>Embryophyta</taxon>
        <taxon>Tracheophyta</taxon>
        <taxon>Spermatophyta</taxon>
        <taxon>Magnoliopsida</taxon>
        <taxon>eudicotyledons</taxon>
        <taxon>Gunneridae</taxon>
        <taxon>Pentapetalae</taxon>
        <taxon>asterids</taxon>
        <taxon>lamiids</taxon>
        <taxon>Lamiales</taxon>
        <taxon>Oleaceae</taxon>
        <taxon>Oleeae</taxon>
        <taxon>Olea</taxon>
    </lineage>
</organism>
<name>A0A8S0QL04_OLEEU</name>
<keyword evidence="2" id="KW-1185">Reference proteome</keyword>
<dbReference type="Proteomes" id="UP000594638">
    <property type="component" value="Unassembled WGS sequence"/>
</dbReference>
<protein>
    <submittedName>
        <fullName evidence="1">Uncharacterized protein</fullName>
    </submittedName>
</protein>
<reference evidence="1 2" key="1">
    <citation type="submission" date="2019-12" db="EMBL/GenBank/DDBJ databases">
        <authorList>
            <person name="Alioto T."/>
            <person name="Alioto T."/>
            <person name="Gomez Garrido J."/>
        </authorList>
    </citation>
    <scope>NUCLEOTIDE SEQUENCE [LARGE SCALE GENOMIC DNA]</scope>
</reference>
<dbReference type="Gramene" id="OE9A055947T1">
    <property type="protein sequence ID" value="OE9A055947C1"/>
    <property type="gene ID" value="OE9A055947"/>
</dbReference>
<sequence>MVLVFHSGGSSGRVEDLGWVAFECVEAEIDVCVVIGSGSCRWCCSLGWANMVVLGDDDGCDFVVGGGGCWQWRRLLLDGAYMVVWGIGHGDGIYGITVTLHVIVLHLV</sequence>
<comment type="caution">
    <text evidence="1">The sequence shown here is derived from an EMBL/GenBank/DDBJ whole genome shotgun (WGS) entry which is preliminary data.</text>
</comment>
<evidence type="ECO:0000313" key="2">
    <source>
        <dbReference type="Proteomes" id="UP000594638"/>
    </source>
</evidence>
<gene>
    <name evidence="1" type="ORF">OLEA9_A055947</name>
</gene>
<accession>A0A8S0QL04</accession>
<proteinExistence type="predicted"/>